<feature type="domain" description="GP-PDE" evidence="2">
    <location>
        <begin position="76"/>
        <end position="301"/>
    </location>
</feature>
<accession>A0ABR7DGL9</accession>
<organism evidence="3 4">
    <name type="scientific">Clostridium hominis</name>
    <dbReference type="NCBI Taxonomy" id="2763036"/>
    <lineage>
        <taxon>Bacteria</taxon>
        <taxon>Bacillati</taxon>
        <taxon>Bacillota</taxon>
        <taxon>Clostridia</taxon>
        <taxon>Eubacteriales</taxon>
        <taxon>Clostridiaceae</taxon>
        <taxon>Clostridium</taxon>
    </lineage>
</organism>
<dbReference type="InterPro" id="IPR030395">
    <property type="entry name" value="GP_PDE_dom"/>
</dbReference>
<gene>
    <name evidence="3" type="ORF">H8S20_17035</name>
</gene>
<proteinExistence type="predicted"/>
<keyword evidence="1" id="KW-0812">Transmembrane</keyword>
<keyword evidence="1" id="KW-1133">Transmembrane helix</keyword>
<dbReference type="Proteomes" id="UP000596929">
    <property type="component" value="Unassembled WGS sequence"/>
</dbReference>
<evidence type="ECO:0000259" key="2">
    <source>
        <dbReference type="PROSITE" id="PS51704"/>
    </source>
</evidence>
<sequence length="301" mass="34738">MKYIRKASLIIMLIMMLYITLEHIDNLDRNLFENGVYKELNENTKVCEKKLLLSKGLNNCFEKTFDLEVISRNNYCKTIAHRGYSNIAPENTIPAYKMAGKYGFYGAETDVYETKDGYYILMHDETVDRTTTGSGLISQLTLEEIKELTIDSGANVSKYPGLRVPILEEFFIVCKEYGMVPVIEIKNISNPIVFIDLIKKYGLEDKCIVISFNRKLLENIRNINKNINIQAIIDITIDNINYCKKNNFDIDTSYKVVTKELVSYAHSKDVKVNVWTIDDIEMRSKLIQYGVDFITTDLFTN</sequence>
<feature type="transmembrane region" description="Helical" evidence="1">
    <location>
        <begin position="7"/>
        <end position="24"/>
    </location>
</feature>
<evidence type="ECO:0000256" key="1">
    <source>
        <dbReference type="SAM" id="Phobius"/>
    </source>
</evidence>
<dbReference type="RefSeq" id="WP_186860857.1">
    <property type="nucleotide sequence ID" value="NZ_JACOOO010000041.1"/>
</dbReference>
<evidence type="ECO:0000313" key="3">
    <source>
        <dbReference type="EMBL" id="MBC5630564.1"/>
    </source>
</evidence>
<evidence type="ECO:0000313" key="4">
    <source>
        <dbReference type="Proteomes" id="UP000596929"/>
    </source>
</evidence>
<dbReference type="PANTHER" id="PTHR46211:SF14">
    <property type="entry name" value="GLYCEROPHOSPHODIESTER PHOSPHODIESTERASE"/>
    <property type="match status" value="1"/>
</dbReference>
<dbReference type="Pfam" id="PF03009">
    <property type="entry name" value="GDPD"/>
    <property type="match status" value="1"/>
</dbReference>
<dbReference type="EMBL" id="JACOOO010000041">
    <property type="protein sequence ID" value="MBC5630564.1"/>
    <property type="molecule type" value="Genomic_DNA"/>
</dbReference>
<dbReference type="InterPro" id="IPR017946">
    <property type="entry name" value="PLC-like_Pdiesterase_TIM-brl"/>
</dbReference>
<keyword evidence="4" id="KW-1185">Reference proteome</keyword>
<dbReference type="SUPFAM" id="SSF51695">
    <property type="entry name" value="PLC-like phosphodiesterases"/>
    <property type="match status" value="1"/>
</dbReference>
<dbReference type="PROSITE" id="PS51704">
    <property type="entry name" value="GP_PDE"/>
    <property type="match status" value="1"/>
</dbReference>
<dbReference type="Gene3D" id="3.20.20.190">
    <property type="entry name" value="Phosphatidylinositol (PI) phosphodiesterase"/>
    <property type="match status" value="1"/>
</dbReference>
<protein>
    <submittedName>
        <fullName evidence="3">Glycerophosphodiester phosphodiesterase</fullName>
    </submittedName>
</protein>
<dbReference type="PANTHER" id="PTHR46211">
    <property type="entry name" value="GLYCEROPHOSPHORYL DIESTER PHOSPHODIESTERASE"/>
    <property type="match status" value="1"/>
</dbReference>
<reference evidence="3 4" key="1">
    <citation type="submission" date="2020-08" db="EMBL/GenBank/DDBJ databases">
        <title>Genome public.</title>
        <authorList>
            <person name="Liu C."/>
            <person name="Sun Q."/>
        </authorList>
    </citation>
    <scope>NUCLEOTIDE SEQUENCE [LARGE SCALE GENOMIC DNA]</scope>
    <source>
        <strain evidence="3 4">NSJ-6</strain>
    </source>
</reference>
<name>A0ABR7DGL9_9CLOT</name>
<comment type="caution">
    <text evidence="3">The sequence shown here is derived from an EMBL/GenBank/DDBJ whole genome shotgun (WGS) entry which is preliminary data.</text>
</comment>
<keyword evidence="1" id="KW-0472">Membrane</keyword>